<dbReference type="InterPro" id="IPR003172">
    <property type="entry name" value="ML_dom"/>
</dbReference>
<dbReference type="Pfam" id="PF02221">
    <property type="entry name" value="E1_DerP2_DerF2"/>
    <property type="match status" value="1"/>
</dbReference>
<dbReference type="AlphaFoldDB" id="A0AAN9EPL3"/>
<name>A0AAN9EPL3_CROPI</name>
<dbReference type="EMBL" id="JAYWIO010000005">
    <property type="protein sequence ID" value="KAK7261147.1"/>
    <property type="molecule type" value="Genomic_DNA"/>
</dbReference>
<sequence length="123" mass="13653">MVSYLDAQEIISFNITFNLYAADDENYPVNVSAIELIPDPLKRPDMMAFKLVLLSISAAGEAISRGKWVMKAEYFGLVVQEEIRNLCEEVSCPVTAGNVVLTCTRKLSSFTPTVGFNLINKRS</sequence>
<gene>
    <name evidence="2" type="ORF">RIF29_27451</name>
</gene>
<accession>A0AAN9EPL3</accession>
<dbReference type="InterPro" id="IPR014756">
    <property type="entry name" value="Ig_E-set"/>
</dbReference>
<evidence type="ECO:0000259" key="1">
    <source>
        <dbReference type="Pfam" id="PF02221"/>
    </source>
</evidence>
<dbReference type="SUPFAM" id="SSF81296">
    <property type="entry name" value="E set domains"/>
    <property type="match status" value="1"/>
</dbReference>
<organism evidence="2 3">
    <name type="scientific">Crotalaria pallida</name>
    <name type="common">Smooth rattlebox</name>
    <name type="synonym">Crotalaria striata</name>
    <dbReference type="NCBI Taxonomy" id="3830"/>
    <lineage>
        <taxon>Eukaryota</taxon>
        <taxon>Viridiplantae</taxon>
        <taxon>Streptophyta</taxon>
        <taxon>Embryophyta</taxon>
        <taxon>Tracheophyta</taxon>
        <taxon>Spermatophyta</taxon>
        <taxon>Magnoliopsida</taxon>
        <taxon>eudicotyledons</taxon>
        <taxon>Gunneridae</taxon>
        <taxon>Pentapetalae</taxon>
        <taxon>rosids</taxon>
        <taxon>fabids</taxon>
        <taxon>Fabales</taxon>
        <taxon>Fabaceae</taxon>
        <taxon>Papilionoideae</taxon>
        <taxon>50 kb inversion clade</taxon>
        <taxon>genistoids sensu lato</taxon>
        <taxon>core genistoids</taxon>
        <taxon>Crotalarieae</taxon>
        <taxon>Crotalaria</taxon>
    </lineage>
</organism>
<protein>
    <recommendedName>
        <fullName evidence="1">MD-2-related lipid-recognition domain-containing protein</fullName>
    </recommendedName>
</protein>
<comment type="caution">
    <text evidence="2">The sequence shown here is derived from an EMBL/GenBank/DDBJ whole genome shotgun (WGS) entry which is preliminary data.</text>
</comment>
<dbReference type="Proteomes" id="UP001372338">
    <property type="component" value="Unassembled WGS sequence"/>
</dbReference>
<evidence type="ECO:0000313" key="3">
    <source>
        <dbReference type="Proteomes" id="UP001372338"/>
    </source>
</evidence>
<reference evidence="2 3" key="1">
    <citation type="submission" date="2024-01" db="EMBL/GenBank/DDBJ databases">
        <title>The genomes of 5 underutilized Papilionoideae crops provide insights into root nodulation and disease resistanc.</title>
        <authorList>
            <person name="Yuan L."/>
        </authorList>
    </citation>
    <scope>NUCLEOTIDE SEQUENCE [LARGE SCALE GENOMIC DNA]</scope>
    <source>
        <strain evidence="2">ZHUSHIDOU_FW_LH</strain>
        <tissue evidence="2">Leaf</tissue>
    </source>
</reference>
<feature type="domain" description="MD-2-related lipid-recognition" evidence="1">
    <location>
        <begin position="24"/>
        <end position="116"/>
    </location>
</feature>
<keyword evidence="3" id="KW-1185">Reference proteome</keyword>
<proteinExistence type="predicted"/>
<evidence type="ECO:0000313" key="2">
    <source>
        <dbReference type="EMBL" id="KAK7261147.1"/>
    </source>
</evidence>